<dbReference type="RefSeq" id="WP_321564866.1">
    <property type="nucleotide sequence ID" value="NZ_CP139558.1"/>
</dbReference>
<evidence type="ECO:0000313" key="1">
    <source>
        <dbReference type="EMBL" id="WPU95760.1"/>
    </source>
</evidence>
<keyword evidence="2" id="KW-1185">Reference proteome</keyword>
<dbReference type="EMBL" id="CP139558">
    <property type="protein sequence ID" value="WPU95760.1"/>
    <property type="molecule type" value="Genomic_DNA"/>
</dbReference>
<evidence type="ECO:0008006" key="3">
    <source>
        <dbReference type="Google" id="ProtNLM"/>
    </source>
</evidence>
<proteinExistence type="predicted"/>
<gene>
    <name evidence="1" type="ORF">SNE25_09540</name>
</gene>
<sequence length="124" mass="14064">MDIDDENFAVTDHNKRMVQVTTRLTVTEYQQLVSLSEQFHVNRSVLVRFSLLEQNQKIVTQVKGILEVLDRLGPAIGLSAETIARSAKQAAGWDQGLNELLGKHISLQQQLEQHMRKLIKLMGN</sequence>
<protein>
    <recommendedName>
        <fullName evidence="3">Plasmid mobilization relaxosome protein MobC</fullName>
    </recommendedName>
</protein>
<accession>A0ABZ0TRK5</accession>
<evidence type="ECO:0000313" key="2">
    <source>
        <dbReference type="Proteomes" id="UP001324380"/>
    </source>
</evidence>
<reference evidence="1 2" key="1">
    <citation type="submission" date="2023-11" db="EMBL/GenBank/DDBJ databases">
        <title>Analysis of the Genomes of Mucilaginibacter gossypii cycad 4 and M. sabulilitoris SNA2: microbes with the potential for plant growth promotion.</title>
        <authorList>
            <person name="Hirsch A.M."/>
            <person name="Humm E."/>
            <person name="Rubbi M."/>
            <person name="Del Vecchio G."/>
            <person name="Ha S.M."/>
            <person name="Pellegrini M."/>
            <person name="Gunsalus R.P."/>
        </authorList>
    </citation>
    <scope>NUCLEOTIDE SEQUENCE [LARGE SCALE GENOMIC DNA]</scope>
    <source>
        <strain evidence="1 2">SNA2</strain>
    </source>
</reference>
<dbReference type="Proteomes" id="UP001324380">
    <property type="component" value="Chromosome"/>
</dbReference>
<organism evidence="1 2">
    <name type="scientific">Mucilaginibacter sabulilitoris</name>
    <dbReference type="NCBI Taxonomy" id="1173583"/>
    <lineage>
        <taxon>Bacteria</taxon>
        <taxon>Pseudomonadati</taxon>
        <taxon>Bacteroidota</taxon>
        <taxon>Sphingobacteriia</taxon>
        <taxon>Sphingobacteriales</taxon>
        <taxon>Sphingobacteriaceae</taxon>
        <taxon>Mucilaginibacter</taxon>
    </lineage>
</organism>
<name>A0ABZ0TRK5_9SPHI</name>